<evidence type="ECO:0000259" key="1">
    <source>
        <dbReference type="PROSITE" id="PS50983"/>
    </source>
</evidence>
<dbReference type="InterPro" id="IPR002491">
    <property type="entry name" value="ABC_transptr_periplasmic_BD"/>
</dbReference>
<evidence type="ECO:0000313" key="3">
    <source>
        <dbReference type="Proteomes" id="UP000245657"/>
    </source>
</evidence>
<sequence>MKLRSLSKTKVLFLILILSVSTSVYADGSQSHNERTITDMDGNIVTIPITIEHTGTSWPGFTDVLLSIGAYPKIVTISSAENNYPWALKIFPDLKDETKQSFATDGANIEQLIANKPDVLFLRSSDPVDKVKATGIPVIMINNTNSLKTMASSLKLAGEVLGKDELAQATSYTDYLNKTIDDITSKTGGISSDSKPKVLYVSIKSGKISVWGKNLLQDEMITKAGGVNIAAGDVTGSKEISPEMLLKWNPDIIIADNPQTSKALFENADYENSLSALKNNRVYVAPAGVFYWTNMGAECVLQLPWLAQKVHPELFTDIDMENITKNFYSTFFKYNLSDDDTQKILAGQPPE</sequence>
<dbReference type="PROSITE" id="PS50983">
    <property type="entry name" value="FE_B12_PBP"/>
    <property type="match status" value="1"/>
</dbReference>
<organism evidence="2 3">
    <name type="scientific">Methanospirillum lacunae</name>
    <dbReference type="NCBI Taxonomy" id="668570"/>
    <lineage>
        <taxon>Archaea</taxon>
        <taxon>Methanobacteriati</taxon>
        <taxon>Methanobacteriota</taxon>
        <taxon>Stenosarchaea group</taxon>
        <taxon>Methanomicrobia</taxon>
        <taxon>Methanomicrobiales</taxon>
        <taxon>Methanospirillaceae</taxon>
        <taxon>Methanospirillum</taxon>
    </lineage>
</organism>
<dbReference type="AlphaFoldDB" id="A0A2V2MQG8"/>
<feature type="domain" description="Fe/B12 periplasmic-binding" evidence="1">
    <location>
        <begin position="53"/>
        <end position="314"/>
    </location>
</feature>
<dbReference type="PANTHER" id="PTHR30535">
    <property type="entry name" value="VITAMIN B12-BINDING PROTEIN"/>
    <property type="match status" value="1"/>
</dbReference>
<dbReference type="Proteomes" id="UP000245657">
    <property type="component" value="Unassembled WGS sequence"/>
</dbReference>
<dbReference type="InterPro" id="IPR050902">
    <property type="entry name" value="ABC_Transporter_SBP"/>
</dbReference>
<gene>
    <name evidence="2" type="ORF">DK846_14935</name>
</gene>
<dbReference type="PANTHER" id="PTHR30535:SF34">
    <property type="entry name" value="MOLYBDATE-BINDING PROTEIN MOLA"/>
    <property type="match status" value="1"/>
</dbReference>
<comment type="caution">
    <text evidence="2">The sequence shown here is derived from an EMBL/GenBank/DDBJ whole genome shotgun (WGS) entry which is preliminary data.</text>
</comment>
<dbReference type="Pfam" id="PF01497">
    <property type="entry name" value="Peripla_BP_2"/>
    <property type="match status" value="1"/>
</dbReference>
<keyword evidence="3" id="KW-1185">Reference proteome</keyword>
<dbReference type="SUPFAM" id="SSF53807">
    <property type="entry name" value="Helical backbone' metal receptor"/>
    <property type="match status" value="1"/>
</dbReference>
<accession>A0A2V2MQG8</accession>
<dbReference type="EMBL" id="QGMY01000014">
    <property type="protein sequence ID" value="PWR70372.1"/>
    <property type="molecule type" value="Genomic_DNA"/>
</dbReference>
<proteinExistence type="predicted"/>
<evidence type="ECO:0000313" key="2">
    <source>
        <dbReference type="EMBL" id="PWR70372.1"/>
    </source>
</evidence>
<protein>
    <submittedName>
        <fullName evidence="2">ABC transporter substrate-binding protein</fullName>
    </submittedName>
</protein>
<dbReference type="Gene3D" id="3.40.50.1980">
    <property type="entry name" value="Nitrogenase molybdenum iron protein domain"/>
    <property type="match status" value="2"/>
</dbReference>
<name>A0A2V2MQG8_9EURY</name>
<reference evidence="2 3" key="1">
    <citation type="submission" date="2018-05" db="EMBL/GenBank/DDBJ databases">
        <title>Draft genome of Methanospirillum lacunae Ki8-1.</title>
        <authorList>
            <person name="Dueholm M.S."/>
            <person name="Nielsen P.H."/>
            <person name="Bakmann L.F."/>
            <person name="Otzen D.E."/>
        </authorList>
    </citation>
    <scope>NUCLEOTIDE SEQUENCE [LARGE SCALE GENOMIC DNA]</scope>
    <source>
        <strain evidence="2 3">Ki8-1</strain>
    </source>
</reference>